<dbReference type="AlphaFoldDB" id="A0A2A2K729"/>
<proteinExistence type="predicted"/>
<dbReference type="PANTHER" id="PTHR43999">
    <property type="entry name" value="DNAJ HOMOLOG SUBFAMILY C MEMBER 2"/>
    <property type="match status" value="1"/>
</dbReference>
<evidence type="ECO:0000256" key="2">
    <source>
        <dbReference type="ARBA" id="ARBA00022737"/>
    </source>
</evidence>
<dbReference type="Gene3D" id="1.10.10.60">
    <property type="entry name" value="Homeodomain-like"/>
    <property type="match status" value="2"/>
</dbReference>
<keyword evidence="2" id="KW-0677">Repeat</keyword>
<dbReference type="GO" id="GO:0005634">
    <property type="term" value="C:nucleus"/>
    <property type="evidence" value="ECO:0007669"/>
    <property type="project" value="UniProtKB-SubCell"/>
</dbReference>
<protein>
    <submittedName>
        <fullName evidence="9">Uncharacterized protein</fullName>
    </submittedName>
</protein>
<dbReference type="Gene3D" id="1.10.287.110">
    <property type="entry name" value="DnaJ domain"/>
    <property type="match status" value="1"/>
</dbReference>
<keyword evidence="5" id="KW-0175">Coiled coil</keyword>
<name>A0A2A2K729_9BILA</name>
<sequence length="599" mass="70084">MTMSVVDPLAVAIFGFALEVRKNPEPAGLSYESNRIRDLLALGRCTLPVFKGGSLVKNGSSIPSDMGDFADKELRYDLFDKDDEKYEKFLFRLNPSDFKNQDHYKVLGLSKLRYMATMEEIRYCYRAKVLKHHPDKKKHRGIPVESEEYFTCITKAYEQLGTNEQKRLAYDSVDNKFDDEIPTDKSVTKENFFQTFPPIFERNSRWSIPKSVPLLGTPDSSRKEVEAFYNFWFDFKSWREFSYLDEEAKESAEDRYERREMEKINRAERERRKKEETRRIRKLVDLAYAKDPRIAQFKKDDQNEKERVKEEKKKAKLAKQEEEERLRKEAEEAERRKIEEAEQLEREQKEKLKKEKDAAKKAMAAQRKRFKKLAETASFWTEDQKEKLEEMERVERLCLSTSVDQLSELCEKIENLSVGGDIKQTIGQFEEDLKNAKMQEVEAKKADKDKENDEKNVNVGNWTSEELQLLIKASNTYPSGTSERWTLIAAYINEHRKNKSGPEKNAKQVIKQVKAVQSMSVKLPETTQNKLADGVVTDDEIWSAQEQKVFETALKQYPASLSDRWDKIANDVGTKSKKACIRRFKELVQMVKNRKTAES</sequence>
<evidence type="ECO:0000256" key="4">
    <source>
        <dbReference type="ARBA" id="ARBA00023242"/>
    </source>
</evidence>
<dbReference type="STRING" id="2018661.A0A2A2K729"/>
<evidence type="ECO:0000313" key="10">
    <source>
        <dbReference type="Proteomes" id="UP000218231"/>
    </source>
</evidence>
<dbReference type="Pfam" id="PF21884">
    <property type="entry name" value="ZUO1-like_ZHD"/>
    <property type="match status" value="1"/>
</dbReference>
<dbReference type="FunFam" id="1.10.10.60:FF:000180">
    <property type="entry name" value="DnaJ (Hsp40) homolog, subfamily C, member 2"/>
    <property type="match status" value="1"/>
</dbReference>
<dbReference type="Pfam" id="PF00249">
    <property type="entry name" value="Myb_DNA-binding"/>
    <property type="match status" value="1"/>
</dbReference>
<dbReference type="InterPro" id="IPR009057">
    <property type="entry name" value="Homeodomain-like_sf"/>
</dbReference>
<dbReference type="Pfam" id="PF00226">
    <property type="entry name" value="DnaJ"/>
    <property type="match status" value="1"/>
</dbReference>
<dbReference type="CDD" id="cd06257">
    <property type="entry name" value="DnaJ"/>
    <property type="match status" value="1"/>
</dbReference>
<dbReference type="PROSITE" id="PS50090">
    <property type="entry name" value="MYB_LIKE"/>
    <property type="match status" value="2"/>
</dbReference>
<dbReference type="SMART" id="SM00271">
    <property type="entry name" value="DnaJ"/>
    <property type="match status" value="1"/>
</dbReference>
<dbReference type="PROSITE" id="PS50076">
    <property type="entry name" value="DNAJ_2"/>
    <property type="match status" value="1"/>
</dbReference>
<feature type="compositionally biased region" description="Basic and acidic residues" evidence="6">
    <location>
        <begin position="295"/>
        <end position="360"/>
    </location>
</feature>
<evidence type="ECO:0000313" key="9">
    <source>
        <dbReference type="EMBL" id="PAV69695.1"/>
    </source>
</evidence>
<dbReference type="PANTHER" id="PTHR43999:SF1">
    <property type="entry name" value="DNAJ HOMOLOG SUBFAMILY C MEMBER 2"/>
    <property type="match status" value="1"/>
</dbReference>
<dbReference type="GO" id="GO:0005829">
    <property type="term" value="C:cytosol"/>
    <property type="evidence" value="ECO:0007669"/>
    <property type="project" value="TreeGrafter"/>
</dbReference>
<dbReference type="GO" id="GO:0006450">
    <property type="term" value="P:regulation of translational fidelity"/>
    <property type="evidence" value="ECO:0007669"/>
    <property type="project" value="InterPro"/>
</dbReference>
<keyword evidence="4" id="KW-0539">Nucleus</keyword>
<dbReference type="GO" id="GO:0043022">
    <property type="term" value="F:ribosome binding"/>
    <property type="evidence" value="ECO:0007669"/>
    <property type="project" value="InterPro"/>
</dbReference>
<dbReference type="SMART" id="SM00717">
    <property type="entry name" value="SANT"/>
    <property type="match status" value="2"/>
</dbReference>
<comment type="caution">
    <text evidence="9">The sequence shown here is derived from an EMBL/GenBank/DDBJ whole genome shotgun (WGS) entry which is preliminary data.</text>
</comment>
<organism evidence="9 10">
    <name type="scientific">Diploscapter pachys</name>
    <dbReference type="NCBI Taxonomy" id="2018661"/>
    <lineage>
        <taxon>Eukaryota</taxon>
        <taxon>Metazoa</taxon>
        <taxon>Ecdysozoa</taxon>
        <taxon>Nematoda</taxon>
        <taxon>Chromadorea</taxon>
        <taxon>Rhabditida</taxon>
        <taxon>Rhabditina</taxon>
        <taxon>Rhabditomorpha</taxon>
        <taxon>Rhabditoidea</taxon>
        <taxon>Rhabditidae</taxon>
        <taxon>Diploscapter</taxon>
    </lineage>
</organism>
<gene>
    <name evidence="9" type="ORF">WR25_16814</name>
</gene>
<evidence type="ECO:0000256" key="1">
    <source>
        <dbReference type="ARBA" id="ARBA00004123"/>
    </source>
</evidence>
<dbReference type="OrthoDB" id="1690618at2759"/>
<dbReference type="Proteomes" id="UP000218231">
    <property type="component" value="Unassembled WGS sequence"/>
</dbReference>
<evidence type="ECO:0000259" key="8">
    <source>
        <dbReference type="PROSITE" id="PS50090"/>
    </source>
</evidence>
<feature type="domain" description="Myb-like" evidence="8">
    <location>
        <begin position="542"/>
        <end position="588"/>
    </location>
</feature>
<dbReference type="InterPro" id="IPR054076">
    <property type="entry name" value="ZUO1-like_ZHD"/>
</dbReference>
<dbReference type="GO" id="GO:0051083">
    <property type="term" value="P:'de novo' cotranslational protein folding"/>
    <property type="evidence" value="ECO:0007669"/>
    <property type="project" value="InterPro"/>
</dbReference>
<dbReference type="InterPro" id="IPR032003">
    <property type="entry name" value="RAC_head"/>
</dbReference>
<evidence type="ECO:0000256" key="5">
    <source>
        <dbReference type="SAM" id="Coils"/>
    </source>
</evidence>
<evidence type="ECO:0000256" key="6">
    <source>
        <dbReference type="SAM" id="MobiDB-lite"/>
    </source>
</evidence>
<dbReference type="InterPro" id="IPR036869">
    <property type="entry name" value="J_dom_sf"/>
</dbReference>
<evidence type="ECO:0000259" key="7">
    <source>
        <dbReference type="PROSITE" id="PS50076"/>
    </source>
</evidence>
<dbReference type="InterPro" id="IPR001005">
    <property type="entry name" value="SANT/Myb"/>
</dbReference>
<accession>A0A2A2K729</accession>
<feature type="region of interest" description="Disordered" evidence="6">
    <location>
        <begin position="295"/>
        <end position="363"/>
    </location>
</feature>
<dbReference type="EMBL" id="LIAE01009471">
    <property type="protein sequence ID" value="PAV69695.1"/>
    <property type="molecule type" value="Genomic_DNA"/>
</dbReference>
<keyword evidence="10" id="KW-1185">Reference proteome</keyword>
<dbReference type="SUPFAM" id="SSF46689">
    <property type="entry name" value="Homeodomain-like"/>
    <property type="match status" value="2"/>
</dbReference>
<comment type="subcellular location">
    <subcellularLocation>
        <location evidence="1">Nucleus</location>
    </subcellularLocation>
</comment>
<dbReference type="SUPFAM" id="SSF46565">
    <property type="entry name" value="Chaperone J-domain"/>
    <property type="match status" value="1"/>
</dbReference>
<dbReference type="GO" id="GO:0030544">
    <property type="term" value="F:Hsp70 protein binding"/>
    <property type="evidence" value="ECO:0007669"/>
    <property type="project" value="InterPro"/>
</dbReference>
<evidence type="ECO:0000256" key="3">
    <source>
        <dbReference type="ARBA" id="ARBA00023186"/>
    </source>
</evidence>
<feature type="domain" description="J" evidence="7">
    <location>
        <begin position="102"/>
        <end position="174"/>
    </location>
</feature>
<feature type="coiled-coil region" evidence="5">
    <location>
        <begin position="426"/>
        <end position="458"/>
    </location>
</feature>
<keyword evidence="3" id="KW-0143">Chaperone</keyword>
<dbReference type="InterPro" id="IPR001623">
    <property type="entry name" value="DnaJ_domain"/>
</dbReference>
<dbReference type="Pfam" id="PF23082">
    <property type="entry name" value="Myb_DNA-binding_2"/>
    <property type="match status" value="1"/>
</dbReference>
<dbReference type="CDD" id="cd00167">
    <property type="entry name" value="SANT"/>
    <property type="match status" value="1"/>
</dbReference>
<feature type="domain" description="Myb-like" evidence="8">
    <location>
        <begin position="454"/>
        <end position="500"/>
    </location>
</feature>
<dbReference type="InterPro" id="IPR044634">
    <property type="entry name" value="Zuotin/DnaJC2"/>
</dbReference>
<reference evidence="9 10" key="1">
    <citation type="journal article" date="2017" name="Curr. Biol.">
        <title>Genome architecture and evolution of a unichromosomal asexual nematode.</title>
        <authorList>
            <person name="Fradin H."/>
            <person name="Zegar C."/>
            <person name="Gutwein M."/>
            <person name="Lucas J."/>
            <person name="Kovtun M."/>
            <person name="Corcoran D."/>
            <person name="Baugh L.R."/>
            <person name="Kiontke K."/>
            <person name="Gunsalus K."/>
            <person name="Fitch D.H."/>
            <person name="Piano F."/>
        </authorList>
    </citation>
    <scope>NUCLEOTIDE SEQUENCE [LARGE SCALE GENOMIC DNA]</scope>
    <source>
        <strain evidence="9">PF1309</strain>
    </source>
</reference>
<dbReference type="Pfam" id="PF16717">
    <property type="entry name" value="RAC_head"/>
    <property type="match status" value="1"/>
</dbReference>